<dbReference type="NCBIfam" id="TIGR00756">
    <property type="entry name" value="PPR"/>
    <property type="match status" value="1"/>
</dbReference>
<dbReference type="InterPro" id="IPR002885">
    <property type="entry name" value="PPR_rpt"/>
</dbReference>
<keyword evidence="1" id="KW-0677">Repeat</keyword>
<sequence>MVLAGLRPTEATLVTVISASADIAVVSQGKELHGLAWRLGFESNDRVKTTLLDMYAKCGSLKVAQNLFELLREKRIVSWNAMITGYAMHGHTIEALGLFDKMKDEMKPDHVTFVGVLSACSHAGLVTEGRKHFQSMKRNHDIEPKGEHYACMVDILGRAGLLDDAHELITNMSMKPPEAAWGALLNACRMHGNVELAKLMARELLDLNPEDSGIYLLLAATLAERGKWDDLRDIQTMMRQRRVKKITGHSFIEDED</sequence>
<dbReference type="GO" id="GO:0009451">
    <property type="term" value="P:RNA modification"/>
    <property type="evidence" value="ECO:0007669"/>
    <property type="project" value="InterPro"/>
</dbReference>
<dbReference type="SUPFAM" id="SSF48452">
    <property type="entry name" value="TPR-like"/>
    <property type="match status" value="1"/>
</dbReference>
<evidence type="ECO:0000256" key="2">
    <source>
        <dbReference type="PROSITE-ProRule" id="PRU00708"/>
    </source>
</evidence>
<dbReference type="Pfam" id="PF13041">
    <property type="entry name" value="PPR_2"/>
    <property type="match status" value="1"/>
</dbReference>
<dbReference type="Gene3D" id="1.25.40.10">
    <property type="entry name" value="Tetratricopeptide repeat domain"/>
    <property type="match status" value="2"/>
</dbReference>
<dbReference type="Pfam" id="PF01535">
    <property type="entry name" value="PPR"/>
    <property type="match status" value="1"/>
</dbReference>
<dbReference type="InterPro" id="IPR011990">
    <property type="entry name" value="TPR-like_helical_dom_sf"/>
</dbReference>
<dbReference type="PANTHER" id="PTHR47926">
    <property type="entry name" value="PENTATRICOPEPTIDE REPEAT-CONTAINING PROTEIN"/>
    <property type="match status" value="1"/>
</dbReference>
<dbReference type="FunFam" id="1.25.40.10:FF:000090">
    <property type="entry name" value="Pentatricopeptide repeat-containing protein, chloroplastic"/>
    <property type="match status" value="1"/>
</dbReference>
<dbReference type="PANTHER" id="PTHR47926:SF470">
    <property type="entry name" value="DYW DOMAIN-CONTAINING PROTEIN"/>
    <property type="match status" value="1"/>
</dbReference>
<dbReference type="Pfam" id="PF20431">
    <property type="entry name" value="E_motif"/>
    <property type="match status" value="1"/>
</dbReference>
<dbReference type="GO" id="GO:0003723">
    <property type="term" value="F:RNA binding"/>
    <property type="evidence" value="ECO:0007669"/>
    <property type="project" value="InterPro"/>
</dbReference>
<reference evidence="3" key="1">
    <citation type="submission" date="2018-02" db="EMBL/GenBank/DDBJ databases">
        <title>Rhizophora mucronata_Transcriptome.</title>
        <authorList>
            <person name="Meera S.P."/>
            <person name="Sreeshan A."/>
            <person name="Augustine A."/>
        </authorList>
    </citation>
    <scope>NUCLEOTIDE SEQUENCE</scope>
    <source>
        <tissue evidence="3">Leaf</tissue>
    </source>
</reference>
<dbReference type="EMBL" id="GGEC01003306">
    <property type="protein sequence ID" value="MBW83789.1"/>
    <property type="molecule type" value="Transcribed_RNA"/>
</dbReference>
<name>A0A2P2IRD3_RHIMU</name>
<evidence type="ECO:0008006" key="4">
    <source>
        <dbReference type="Google" id="ProtNLM"/>
    </source>
</evidence>
<dbReference type="AlphaFoldDB" id="A0A2P2IRD3"/>
<proteinExistence type="predicted"/>
<feature type="repeat" description="PPR" evidence="2">
    <location>
        <begin position="75"/>
        <end position="105"/>
    </location>
</feature>
<organism evidence="3">
    <name type="scientific">Rhizophora mucronata</name>
    <name type="common">Asiatic mangrove</name>
    <dbReference type="NCBI Taxonomy" id="61149"/>
    <lineage>
        <taxon>Eukaryota</taxon>
        <taxon>Viridiplantae</taxon>
        <taxon>Streptophyta</taxon>
        <taxon>Embryophyta</taxon>
        <taxon>Tracheophyta</taxon>
        <taxon>Spermatophyta</taxon>
        <taxon>Magnoliopsida</taxon>
        <taxon>eudicotyledons</taxon>
        <taxon>Gunneridae</taxon>
        <taxon>Pentapetalae</taxon>
        <taxon>rosids</taxon>
        <taxon>fabids</taxon>
        <taxon>Malpighiales</taxon>
        <taxon>Rhizophoraceae</taxon>
        <taxon>Rhizophora</taxon>
    </lineage>
</organism>
<accession>A0A2P2IRD3</accession>
<dbReference type="InterPro" id="IPR046848">
    <property type="entry name" value="E_motif"/>
</dbReference>
<evidence type="ECO:0000256" key="1">
    <source>
        <dbReference type="ARBA" id="ARBA00022737"/>
    </source>
</evidence>
<evidence type="ECO:0000313" key="3">
    <source>
        <dbReference type="EMBL" id="MBW83789.1"/>
    </source>
</evidence>
<dbReference type="PROSITE" id="PS51375">
    <property type="entry name" value="PPR"/>
    <property type="match status" value="1"/>
</dbReference>
<protein>
    <recommendedName>
        <fullName evidence="4">Pentatricopeptide repeat-containing protein</fullName>
    </recommendedName>
</protein>
<dbReference type="InterPro" id="IPR046960">
    <property type="entry name" value="PPR_At4g14850-like_plant"/>
</dbReference>